<evidence type="ECO:0000313" key="2">
    <source>
        <dbReference type="EMBL" id="OAG33781.1"/>
    </source>
</evidence>
<sequence>MPLRRVLHVQVPSYQVSPSPGVMTYDPATHVMQYWDSHFNAQTRAANTEGVYTAFAELLFIYRNRLVRLDLRGPNASPPTRGPYESDIQRNGFDYGIFAVENARRFVEETGNYPTNRTPITTNLRSRRTRLSPPTARDSAARTSHEAAIDENRPSSSDAFTATLSLGRRN</sequence>
<keyword evidence="3" id="KW-1185">Reference proteome</keyword>
<feature type="compositionally biased region" description="Polar residues" evidence="1">
    <location>
        <begin position="154"/>
        <end position="164"/>
    </location>
</feature>
<dbReference type="Proteomes" id="UP000077002">
    <property type="component" value="Unassembled WGS sequence"/>
</dbReference>
<dbReference type="EMBL" id="LVKK01000240">
    <property type="protein sequence ID" value="OAG33781.1"/>
    <property type="molecule type" value="Genomic_DNA"/>
</dbReference>
<feature type="compositionally biased region" description="Basic and acidic residues" evidence="1">
    <location>
        <begin position="139"/>
        <end position="153"/>
    </location>
</feature>
<reference evidence="2 3" key="1">
    <citation type="submission" date="2016-03" db="EMBL/GenBank/DDBJ databases">
        <title>Draft genome sequence of the Fonsecaea monophora CBS 269.37.</title>
        <authorList>
            <person name="Bombassaro A."/>
            <person name="Vinicius W.A."/>
            <person name="De Hoog S."/>
            <person name="Sun J."/>
            <person name="Souza E.M."/>
            <person name="Raittz R.T."/>
            <person name="Costa F."/>
            <person name="Leao A.C."/>
            <person name="Tadra-Sfeir M.Z."/>
            <person name="Baura V."/>
            <person name="Balsanelli E."/>
            <person name="Pedrosa F.O."/>
            <person name="Moreno L.F."/>
            <person name="Steffens M.B."/>
            <person name="Xi L."/>
            <person name="Bocca A.L."/>
            <person name="Felipe M.S."/>
            <person name="Teixeira M."/>
            <person name="Telles Filho F.Q."/>
            <person name="Azevedo C.M."/>
            <person name="Gomes R."/>
            <person name="Vicente V.A."/>
        </authorList>
    </citation>
    <scope>NUCLEOTIDE SEQUENCE [LARGE SCALE GENOMIC DNA]</scope>
    <source>
        <strain evidence="2 3">CBS 269.37</strain>
    </source>
</reference>
<dbReference type="GeneID" id="34607185"/>
<name>A0A177EQQ3_9EURO</name>
<accession>A0A177EQQ3</accession>
<comment type="caution">
    <text evidence="2">The sequence shown here is derived from an EMBL/GenBank/DDBJ whole genome shotgun (WGS) entry which is preliminary data.</text>
</comment>
<evidence type="ECO:0000313" key="3">
    <source>
        <dbReference type="Proteomes" id="UP000077002"/>
    </source>
</evidence>
<proteinExistence type="predicted"/>
<protein>
    <submittedName>
        <fullName evidence="2">Uncharacterized protein</fullName>
    </submittedName>
</protein>
<feature type="region of interest" description="Disordered" evidence="1">
    <location>
        <begin position="111"/>
        <end position="170"/>
    </location>
</feature>
<dbReference type="RefSeq" id="XP_022505733.1">
    <property type="nucleotide sequence ID" value="XM_022661958.1"/>
</dbReference>
<organism evidence="2 3">
    <name type="scientific">Fonsecaea monophora</name>
    <dbReference type="NCBI Taxonomy" id="254056"/>
    <lineage>
        <taxon>Eukaryota</taxon>
        <taxon>Fungi</taxon>
        <taxon>Dikarya</taxon>
        <taxon>Ascomycota</taxon>
        <taxon>Pezizomycotina</taxon>
        <taxon>Eurotiomycetes</taxon>
        <taxon>Chaetothyriomycetidae</taxon>
        <taxon>Chaetothyriales</taxon>
        <taxon>Herpotrichiellaceae</taxon>
        <taxon>Fonsecaea</taxon>
    </lineage>
</organism>
<evidence type="ECO:0000256" key="1">
    <source>
        <dbReference type="SAM" id="MobiDB-lite"/>
    </source>
</evidence>
<gene>
    <name evidence="2" type="ORF">AYO21_12133</name>
</gene>
<dbReference type="AlphaFoldDB" id="A0A177EQQ3"/>